<keyword evidence="3" id="KW-1185">Reference proteome</keyword>
<organism evidence="2 3">
    <name type="scientific">Folsomia candida</name>
    <name type="common">Springtail</name>
    <dbReference type="NCBI Taxonomy" id="158441"/>
    <lineage>
        <taxon>Eukaryota</taxon>
        <taxon>Metazoa</taxon>
        <taxon>Ecdysozoa</taxon>
        <taxon>Arthropoda</taxon>
        <taxon>Hexapoda</taxon>
        <taxon>Collembola</taxon>
        <taxon>Entomobryomorpha</taxon>
        <taxon>Isotomoidea</taxon>
        <taxon>Isotomidae</taxon>
        <taxon>Proisotominae</taxon>
        <taxon>Folsomia</taxon>
    </lineage>
</organism>
<protein>
    <submittedName>
        <fullName evidence="2">Uncharacterized protein</fullName>
    </submittedName>
</protein>
<gene>
    <name evidence="2" type="ORF">Fcan01_05136</name>
</gene>
<feature type="compositionally biased region" description="Pro residues" evidence="1">
    <location>
        <begin position="1"/>
        <end position="10"/>
    </location>
</feature>
<reference evidence="2 3" key="1">
    <citation type="submission" date="2015-12" db="EMBL/GenBank/DDBJ databases">
        <title>The genome of Folsomia candida.</title>
        <authorList>
            <person name="Faddeeva A."/>
            <person name="Derks M.F."/>
            <person name="Anvar Y."/>
            <person name="Smit S."/>
            <person name="Van Straalen N."/>
            <person name="Roelofs D."/>
        </authorList>
    </citation>
    <scope>NUCLEOTIDE SEQUENCE [LARGE SCALE GENOMIC DNA]</scope>
    <source>
        <strain evidence="2 3">VU population</strain>
        <tissue evidence="2">Whole body</tissue>
    </source>
</reference>
<feature type="region of interest" description="Disordered" evidence="1">
    <location>
        <begin position="1"/>
        <end position="43"/>
    </location>
</feature>
<dbReference type="AlphaFoldDB" id="A0A226ERL4"/>
<dbReference type="Proteomes" id="UP000198287">
    <property type="component" value="Unassembled WGS sequence"/>
</dbReference>
<evidence type="ECO:0000256" key="1">
    <source>
        <dbReference type="SAM" id="MobiDB-lite"/>
    </source>
</evidence>
<comment type="caution">
    <text evidence="2">The sequence shown here is derived from an EMBL/GenBank/DDBJ whole genome shotgun (WGS) entry which is preliminary data.</text>
</comment>
<evidence type="ECO:0000313" key="2">
    <source>
        <dbReference type="EMBL" id="OXA60275.1"/>
    </source>
</evidence>
<proteinExistence type="predicted"/>
<sequence>MEYPEKPPPSYDETFPEVVQNSCTSTADSERGGNDDENNSTSTTDLLFDVENALKFVSNIDVITVPVLTQLLSSDYETSNSPPTKKYIVLDHENGAEIFHCLDISGRRGDPNIRGITLTLPPPGEKSVLHCGYLYSPTFSVCPDPGIFLADWASSIKSCSTGEPLLVGNAYLFPRKIDISRPSHLGGFKIGSVNVGEIHLNQSVQVKLEECASPNEKLLVIGLAVGMMDYEQFHKARGGYGYQSMGSS</sequence>
<evidence type="ECO:0000313" key="3">
    <source>
        <dbReference type="Proteomes" id="UP000198287"/>
    </source>
</evidence>
<dbReference type="EMBL" id="LNIX01000002">
    <property type="protein sequence ID" value="OXA60275.1"/>
    <property type="molecule type" value="Genomic_DNA"/>
</dbReference>
<accession>A0A226ERL4</accession>
<name>A0A226ERL4_FOLCA</name>